<feature type="region of interest" description="Disordered" evidence="1">
    <location>
        <begin position="532"/>
        <end position="557"/>
    </location>
</feature>
<protein>
    <recommendedName>
        <fullName evidence="2">DUF4484 domain-containing protein</fullName>
    </recommendedName>
</protein>
<dbReference type="Proteomes" id="UP001583193">
    <property type="component" value="Unassembled WGS sequence"/>
</dbReference>
<evidence type="ECO:0000313" key="3">
    <source>
        <dbReference type="EMBL" id="KAL1880421.1"/>
    </source>
</evidence>
<feature type="compositionally biased region" description="Basic and acidic residues" evidence="1">
    <location>
        <begin position="175"/>
        <end position="184"/>
    </location>
</feature>
<organism evidence="3 4">
    <name type="scientific">Paecilomyces lecythidis</name>
    <dbReference type="NCBI Taxonomy" id="3004212"/>
    <lineage>
        <taxon>Eukaryota</taxon>
        <taxon>Fungi</taxon>
        <taxon>Dikarya</taxon>
        <taxon>Ascomycota</taxon>
        <taxon>Pezizomycotina</taxon>
        <taxon>Eurotiomycetes</taxon>
        <taxon>Eurotiomycetidae</taxon>
        <taxon>Eurotiales</taxon>
        <taxon>Thermoascaceae</taxon>
        <taxon>Paecilomyces</taxon>
    </lineage>
</organism>
<reference evidence="3 4" key="1">
    <citation type="journal article" date="2024" name="IMA Fungus">
        <title>IMA Genome - F19 : A genome assembly and annotation guide to empower mycologists, including annotated draft genome sequences of Ceratocystis pirilliformis, Diaporthe australafricana, Fusarium ophioides, Paecilomyces lecythidis, and Sporothrix stenoceras.</title>
        <authorList>
            <person name="Aylward J."/>
            <person name="Wilson A.M."/>
            <person name="Visagie C.M."/>
            <person name="Spraker J."/>
            <person name="Barnes I."/>
            <person name="Buitendag C."/>
            <person name="Ceriani C."/>
            <person name="Del Mar Angel L."/>
            <person name="du Plessis D."/>
            <person name="Fuchs T."/>
            <person name="Gasser K."/>
            <person name="Kramer D."/>
            <person name="Li W."/>
            <person name="Munsamy K."/>
            <person name="Piso A."/>
            <person name="Price J.L."/>
            <person name="Sonnekus B."/>
            <person name="Thomas C."/>
            <person name="van der Nest A."/>
            <person name="van Dijk A."/>
            <person name="van Heerden A."/>
            <person name="van Vuuren N."/>
            <person name="Yilmaz N."/>
            <person name="Duong T.A."/>
            <person name="van der Merwe N.A."/>
            <person name="Wingfield M.J."/>
            <person name="Wingfield B.D."/>
        </authorList>
    </citation>
    <scope>NUCLEOTIDE SEQUENCE [LARGE SCALE GENOMIC DNA]</scope>
    <source>
        <strain evidence="3 4">CMW 18167</strain>
    </source>
</reference>
<dbReference type="InterPro" id="IPR018626">
    <property type="entry name" value="LCHN/Anr2"/>
</dbReference>
<dbReference type="Pfam" id="PF14831">
    <property type="entry name" value="DUF4484"/>
    <property type="match status" value="1"/>
</dbReference>
<dbReference type="PANTHER" id="PTHR28153:SF1">
    <property type="entry name" value="DUF4484 DOMAIN-CONTAINING PROTEIN"/>
    <property type="match status" value="1"/>
</dbReference>
<feature type="region of interest" description="Disordered" evidence="1">
    <location>
        <begin position="384"/>
        <end position="404"/>
    </location>
</feature>
<evidence type="ECO:0000313" key="4">
    <source>
        <dbReference type="Proteomes" id="UP001583193"/>
    </source>
</evidence>
<proteinExistence type="predicted"/>
<sequence>MAPEQGRKKSLRLDLTQTTALEAPPSIAALFLIRFDIKTGYVISWKRSLPDVELEGVVEYRSLPSGLHNVTEDLVYFIHDKYAGVSAFVNKPAAEAERNALMFAVGVLVPLSNGRLGKSWRHAAGLKELAQKLDNETWDPQPLLEYWESHQVGGSDSPTLVETSLESPLALKPRSRPDASETQRRSRTLSDATAYEASRTALAPFHPAASLPEFLSSFGPLVFPLYRAALLRKRILFVTEAPVHVPCNYVYDLSLLSSLPQSLLPLLPADGLPPLRPRPLFNVGVHDIPYLSSLKPAANSGVHQSWIACTTDNVLTMKSELFDVLVTLPPPYSKDAAEKVYPKLNIKEDGSASQKSPQQITVKATQRDVRRYLNLRDGLRHLGRDAVSQSSNADDDSDASSTFSSSSIVEPLSWPRLAYTSFIWWASAGEKREGLTEEEEEQVEQDTSLLASVDSLSNSAAGSLHRRSVQLDQLGNQPQEVALVAYFRRLTNLIFTTLSDAVARQDADDETETSYRDEPADEDDETVLINRQSTDDDQTALLSESQRRRADRDDDLEPVTITSEDMAHMGLDAWSEADRVFVNQLLELWWGRKASVDGTKITCCGIRIL</sequence>
<dbReference type="InterPro" id="IPR028115">
    <property type="entry name" value="DUF4484"/>
</dbReference>
<feature type="domain" description="DUF4484" evidence="2">
    <location>
        <begin position="409"/>
        <end position="608"/>
    </location>
</feature>
<gene>
    <name evidence="3" type="ORF">Plec18167_003825</name>
</gene>
<dbReference type="PANTHER" id="PTHR28153">
    <property type="entry name" value="PROTEIN, PUTATIVE-RELATED"/>
    <property type="match status" value="1"/>
</dbReference>
<dbReference type="Pfam" id="PF09804">
    <property type="entry name" value="DENND11"/>
    <property type="match status" value="1"/>
</dbReference>
<accession>A0ABR3XXQ0</accession>
<keyword evidence="4" id="KW-1185">Reference proteome</keyword>
<name>A0ABR3XXQ0_9EURO</name>
<evidence type="ECO:0000259" key="2">
    <source>
        <dbReference type="Pfam" id="PF14831"/>
    </source>
</evidence>
<dbReference type="InterPro" id="IPR053056">
    <property type="entry name" value="Lipid_Metab_Assoc_Protein"/>
</dbReference>
<feature type="region of interest" description="Disordered" evidence="1">
    <location>
        <begin position="154"/>
        <end position="191"/>
    </location>
</feature>
<evidence type="ECO:0000256" key="1">
    <source>
        <dbReference type="SAM" id="MobiDB-lite"/>
    </source>
</evidence>
<dbReference type="EMBL" id="JAVDPF010000009">
    <property type="protein sequence ID" value="KAL1880421.1"/>
    <property type="molecule type" value="Genomic_DNA"/>
</dbReference>
<comment type="caution">
    <text evidence="3">The sequence shown here is derived from an EMBL/GenBank/DDBJ whole genome shotgun (WGS) entry which is preliminary data.</text>
</comment>
<feature type="compositionally biased region" description="Polar residues" evidence="1">
    <location>
        <begin position="154"/>
        <end position="166"/>
    </location>
</feature>